<evidence type="ECO:0000256" key="1">
    <source>
        <dbReference type="ARBA" id="ARBA00010307"/>
    </source>
</evidence>
<accession>S8C465</accession>
<sequence length="220" mass="25369">MTNRASAAETFTPPRGNCYRSSELYDINFILKIYSDIRQVPDNQECFIDIKGLATMIFEINERVEKENDEEAVKFHLSDIFEDSEYKIWNSRKLEAGEIPGLPDVPTYTMLITTPYVENRRNMVGHPSQFVALAILIIRLENKKTDIVITVNMPHSYPEAEAEKSLCRPGLEEDRGFPADYVWTPDNSGEALKKLLQIIDEGTKTFKIHDWNLFVTEEED</sequence>
<dbReference type="GO" id="GO:0005085">
    <property type="term" value="F:guanyl-nucleotide exchange factor activity"/>
    <property type="evidence" value="ECO:0007669"/>
    <property type="project" value="TreeGrafter"/>
</dbReference>
<organism evidence="4 5">
    <name type="scientific">Dactylellina haptotyla (strain CBS 200.50)</name>
    <name type="common">Nematode-trapping fungus</name>
    <name type="synonym">Monacrosporium haptotylum</name>
    <dbReference type="NCBI Taxonomy" id="1284197"/>
    <lineage>
        <taxon>Eukaryota</taxon>
        <taxon>Fungi</taxon>
        <taxon>Dikarya</taxon>
        <taxon>Ascomycota</taxon>
        <taxon>Pezizomycotina</taxon>
        <taxon>Orbiliomycetes</taxon>
        <taxon>Orbiliales</taxon>
        <taxon>Orbiliaceae</taxon>
        <taxon>Dactylellina</taxon>
    </lineage>
</organism>
<dbReference type="Gene3D" id="3.40.1000.10">
    <property type="entry name" value="Mog1/PsbP, alpha/beta/alpha sandwich"/>
    <property type="match status" value="1"/>
</dbReference>
<dbReference type="STRING" id="1284197.S8C465"/>
<dbReference type="InterPro" id="IPR016123">
    <property type="entry name" value="Mog1/PsbP_a/b/a-sand"/>
</dbReference>
<dbReference type="OrthoDB" id="10255285at2759"/>
<dbReference type="GO" id="GO:0006606">
    <property type="term" value="P:protein import into nucleus"/>
    <property type="evidence" value="ECO:0007669"/>
    <property type="project" value="TreeGrafter"/>
</dbReference>
<dbReference type="InterPro" id="IPR007681">
    <property type="entry name" value="Mog1"/>
</dbReference>
<dbReference type="EMBL" id="AQGS01000114">
    <property type="protein sequence ID" value="EPS42482.1"/>
    <property type="molecule type" value="Genomic_DNA"/>
</dbReference>
<comment type="caution">
    <text evidence="4">The sequence shown here is derived from an EMBL/GenBank/DDBJ whole genome shotgun (WGS) entry which is preliminary data.</text>
</comment>
<protein>
    <recommendedName>
        <fullName evidence="6">Multicopy suppressor of ts gsp1</fullName>
    </recommendedName>
</protein>
<evidence type="ECO:0008006" key="6">
    <source>
        <dbReference type="Google" id="ProtNLM"/>
    </source>
</evidence>
<dbReference type="Pfam" id="PF04603">
    <property type="entry name" value="Mog1"/>
    <property type="match status" value="1"/>
</dbReference>
<dbReference type="PANTHER" id="PTHR15837">
    <property type="entry name" value="RAN GUANINE NUCLEOTIDE RELEASE FACTOR"/>
    <property type="match status" value="1"/>
</dbReference>
<dbReference type="eggNOG" id="ENOG502SDE3">
    <property type="taxonomic scope" value="Eukaryota"/>
</dbReference>
<keyword evidence="5" id="KW-1185">Reference proteome</keyword>
<name>S8C465_DACHA</name>
<proteinExistence type="inferred from homology"/>
<evidence type="ECO:0000313" key="5">
    <source>
        <dbReference type="Proteomes" id="UP000015100"/>
    </source>
</evidence>
<dbReference type="HOGENOM" id="CLU_081345_1_2_1"/>
<keyword evidence="2" id="KW-0813">Transport</keyword>
<dbReference type="AlphaFoldDB" id="S8C465"/>
<dbReference type="GO" id="GO:0005634">
    <property type="term" value="C:nucleus"/>
    <property type="evidence" value="ECO:0007669"/>
    <property type="project" value="TreeGrafter"/>
</dbReference>
<dbReference type="OMA" id="TPYVENR"/>
<reference evidence="4 5" key="1">
    <citation type="journal article" date="2013" name="PLoS Genet.">
        <title>Genomic mechanisms accounting for the adaptation to parasitism in nematode-trapping fungi.</title>
        <authorList>
            <person name="Meerupati T."/>
            <person name="Andersson K.M."/>
            <person name="Friman E."/>
            <person name="Kumar D."/>
            <person name="Tunlid A."/>
            <person name="Ahren D."/>
        </authorList>
    </citation>
    <scope>NUCLEOTIDE SEQUENCE [LARGE SCALE GENOMIC DNA]</scope>
    <source>
        <strain evidence="4 5">CBS 200.50</strain>
    </source>
</reference>
<gene>
    <name evidence="4" type="ORF">H072_3611</name>
</gene>
<dbReference type="SUPFAM" id="SSF55724">
    <property type="entry name" value="Mog1p/PsbP-like"/>
    <property type="match status" value="1"/>
</dbReference>
<evidence type="ECO:0000256" key="3">
    <source>
        <dbReference type="ARBA" id="ARBA00022927"/>
    </source>
</evidence>
<keyword evidence="3" id="KW-0653">Protein transport</keyword>
<dbReference type="Proteomes" id="UP000015100">
    <property type="component" value="Unassembled WGS sequence"/>
</dbReference>
<dbReference type="GO" id="GO:0031267">
    <property type="term" value="F:small GTPase binding"/>
    <property type="evidence" value="ECO:0007669"/>
    <property type="project" value="TreeGrafter"/>
</dbReference>
<comment type="similarity">
    <text evidence="1">Belongs to the MOG1 family.</text>
</comment>
<dbReference type="PANTHER" id="PTHR15837:SF0">
    <property type="entry name" value="RAN GUANINE NUCLEOTIDE RELEASE FACTOR"/>
    <property type="match status" value="1"/>
</dbReference>
<evidence type="ECO:0000313" key="4">
    <source>
        <dbReference type="EMBL" id="EPS42482.1"/>
    </source>
</evidence>
<reference evidence="5" key="2">
    <citation type="submission" date="2013-04" db="EMBL/GenBank/DDBJ databases">
        <title>Genomic mechanisms accounting for the adaptation to parasitism in nematode-trapping fungi.</title>
        <authorList>
            <person name="Ahren D.G."/>
        </authorList>
    </citation>
    <scope>NUCLEOTIDE SEQUENCE [LARGE SCALE GENOMIC DNA]</scope>
    <source>
        <strain evidence="5">CBS 200.50</strain>
    </source>
</reference>
<evidence type="ECO:0000256" key="2">
    <source>
        <dbReference type="ARBA" id="ARBA00022448"/>
    </source>
</evidence>